<evidence type="ECO:0000313" key="4">
    <source>
        <dbReference type="Proteomes" id="UP000249185"/>
    </source>
</evidence>
<comment type="similarity">
    <text evidence="1 2">Belongs to the UPF0102 family.</text>
</comment>
<evidence type="ECO:0000256" key="1">
    <source>
        <dbReference type="ARBA" id="ARBA00006738"/>
    </source>
</evidence>
<dbReference type="InterPro" id="IPR011856">
    <property type="entry name" value="tRNA_endonuc-like_dom_sf"/>
</dbReference>
<dbReference type="PANTHER" id="PTHR34039">
    <property type="entry name" value="UPF0102 PROTEIN YRAN"/>
    <property type="match status" value="1"/>
</dbReference>
<sequence length="126" mass="13178">MSRPAEAGAAKGRVAGLAGRAAEEIAERLYLALGGRVLARRWRCAAGEIDLIVALGSETVFVEVKARRGRAAAAEALRPAQAARLAQAAELYLATMGAGPCRFDVVLVDGSGHAERIENALSFDAF</sequence>
<dbReference type="PANTHER" id="PTHR34039:SF1">
    <property type="entry name" value="UPF0102 PROTEIN YRAN"/>
    <property type="match status" value="1"/>
</dbReference>
<proteinExistence type="inferred from homology"/>
<dbReference type="AlphaFoldDB" id="A0A2W5N873"/>
<dbReference type="GO" id="GO:0003676">
    <property type="term" value="F:nucleic acid binding"/>
    <property type="evidence" value="ECO:0007669"/>
    <property type="project" value="InterPro"/>
</dbReference>
<gene>
    <name evidence="3" type="ORF">DI556_18415</name>
</gene>
<dbReference type="SUPFAM" id="SSF52980">
    <property type="entry name" value="Restriction endonuclease-like"/>
    <property type="match status" value="1"/>
</dbReference>
<comment type="caution">
    <text evidence="3">The sequence shown here is derived from an EMBL/GenBank/DDBJ whole genome shotgun (WGS) entry which is preliminary data.</text>
</comment>
<dbReference type="InterPro" id="IPR011335">
    <property type="entry name" value="Restrct_endonuc-II-like"/>
</dbReference>
<dbReference type="HAMAP" id="MF_00048">
    <property type="entry name" value="UPF0102"/>
    <property type="match status" value="1"/>
</dbReference>
<organism evidence="3 4">
    <name type="scientific">Rhodovulum sulfidophilum</name>
    <name type="common">Rhodobacter sulfidophilus</name>
    <dbReference type="NCBI Taxonomy" id="35806"/>
    <lineage>
        <taxon>Bacteria</taxon>
        <taxon>Pseudomonadati</taxon>
        <taxon>Pseudomonadota</taxon>
        <taxon>Alphaproteobacteria</taxon>
        <taxon>Rhodobacterales</taxon>
        <taxon>Paracoccaceae</taxon>
        <taxon>Rhodovulum</taxon>
    </lineage>
</organism>
<dbReference type="Pfam" id="PF02021">
    <property type="entry name" value="UPF0102"/>
    <property type="match status" value="1"/>
</dbReference>
<accession>A0A2W5N873</accession>
<protein>
    <recommendedName>
        <fullName evidence="2">UPF0102 protein DI556_18415</fullName>
    </recommendedName>
</protein>
<reference evidence="3 4" key="1">
    <citation type="submission" date="2017-08" db="EMBL/GenBank/DDBJ databases">
        <title>Infants hospitalized years apart are colonized by the same room-sourced microbial strains.</title>
        <authorList>
            <person name="Brooks B."/>
            <person name="Olm M.R."/>
            <person name="Firek B.A."/>
            <person name="Baker R."/>
            <person name="Thomas B.C."/>
            <person name="Morowitz M.J."/>
            <person name="Banfield J.F."/>
        </authorList>
    </citation>
    <scope>NUCLEOTIDE SEQUENCE [LARGE SCALE GENOMIC DNA]</scope>
    <source>
        <strain evidence="3">S2_005_002_R2_34</strain>
    </source>
</reference>
<dbReference type="InterPro" id="IPR003509">
    <property type="entry name" value="UPF0102_YraN-like"/>
</dbReference>
<dbReference type="EMBL" id="QFPW01000019">
    <property type="protein sequence ID" value="PZQ46965.1"/>
    <property type="molecule type" value="Genomic_DNA"/>
</dbReference>
<evidence type="ECO:0000256" key="2">
    <source>
        <dbReference type="HAMAP-Rule" id="MF_00048"/>
    </source>
</evidence>
<name>A0A2W5N873_RHOSU</name>
<dbReference type="Proteomes" id="UP000249185">
    <property type="component" value="Unassembled WGS sequence"/>
</dbReference>
<dbReference type="Gene3D" id="3.40.1350.10">
    <property type="match status" value="1"/>
</dbReference>
<evidence type="ECO:0000313" key="3">
    <source>
        <dbReference type="EMBL" id="PZQ46965.1"/>
    </source>
</evidence>